<dbReference type="EMBL" id="CYYU01000008">
    <property type="protein sequence ID" value="CUN78391.1"/>
    <property type="molecule type" value="Genomic_DNA"/>
</dbReference>
<dbReference type="STRING" id="187979.ERS852385_01354"/>
<sequence>MQQEYHDALSGMQGRDILVIGDMVADIYLDGRISRISREAPVLVLEQAGEKVVAGGAANVVNNIATLGGAVHAAGLVGRDESADGLRAILAKNGADVRGLISDESRPTISKTRIIAGGRATVSQQIVRIDKESKEPVHPVIEAELRAYIESVLPTVEGVVISDYGSGTVTEGLQTLLIDYCRAKGIPSIVDSRYAVCRFSGIGYVKQNDAELAAAVGRELATTEDIIRAAEELREELHAKGVLVTRGELGMVLVENGAVHEIPVSDKSEVFDVSGAGDTCVATVILALAAGAEPALAARLSNIASGIAVRKLGTSTVSVRELAEAVEKQHPEYPSK</sequence>
<dbReference type="PANTHER" id="PTHR46969:SF1">
    <property type="entry name" value="BIFUNCTIONAL PROTEIN HLDE"/>
    <property type="match status" value="1"/>
</dbReference>
<dbReference type="eggNOG" id="COG2870">
    <property type="taxonomic scope" value="Bacteria"/>
</dbReference>
<dbReference type="InterPro" id="IPR011611">
    <property type="entry name" value="PfkB_dom"/>
</dbReference>
<evidence type="ECO:0000256" key="2">
    <source>
        <dbReference type="ARBA" id="ARBA00022777"/>
    </source>
</evidence>
<keyword evidence="2" id="KW-0418">Kinase</keyword>
<dbReference type="GO" id="GO:0033786">
    <property type="term" value="F:heptose-1-phosphate adenylyltransferase activity"/>
    <property type="evidence" value="ECO:0007669"/>
    <property type="project" value="TreeGrafter"/>
</dbReference>
<accession>A0A173ZQ82</accession>
<protein>
    <submittedName>
        <fullName evidence="4">Bifunctional protein hldE</fullName>
    </submittedName>
</protein>
<dbReference type="InterPro" id="IPR029056">
    <property type="entry name" value="Ribokinase-like"/>
</dbReference>
<dbReference type="GO" id="GO:0016773">
    <property type="term" value="F:phosphotransferase activity, alcohol group as acceptor"/>
    <property type="evidence" value="ECO:0007669"/>
    <property type="project" value="InterPro"/>
</dbReference>
<dbReference type="SUPFAM" id="SSF53613">
    <property type="entry name" value="Ribokinase-like"/>
    <property type="match status" value="1"/>
</dbReference>
<dbReference type="InterPro" id="IPR011913">
    <property type="entry name" value="RfaE_dom_I"/>
</dbReference>
<gene>
    <name evidence="4" type="primary">hldE_3</name>
    <name evidence="4" type="ORF">ERS852385_01354</name>
</gene>
<dbReference type="PANTHER" id="PTHR46969">
    <property type="entry name" value="BIFUNCTIONAL PROTEIN HLDE"/>
    <property type="match status" value="1"/>
</dbReference>
<dbReference type="Gene3D" id="3.40.1190.20">
    <property type="match status" value="1"/>
</dbReference>
<feature type="domain" description="Carbohydrate kinase PfkB" evidence="3">
    <location>
        <begin position="16"/>
        <end position="316"/>
    </location>
</feature>
<evidence type="ECO:0000256" key="1">
    <source>
        <dbReference type="ARBA" id="ARBA00022679"/>
    </source>
</evidence>
<evidence type="ECO:0000313" key="5">
    <source>
        <dbReference type="Proteomes" id="UP000095546"/>
    </source>
</evidence>
<dbReference type="GO" id="GO:0005829">
    <property type="term" value="C:cytosol"/>
    <property type="evidence" value="ECO:0007669"/>
    <property type="project" value="TreeGrafter"/>
</dbReference>
<dbReference type="AlphaFoldDB" id="A0A173ZQ82"/>
<proteinExistence type="predicted"/>
<dbReference type="GO" id="GO:0033785">
    <property type="term" value="F:heptose 7-phosphate kinase activity"/>
    <property type="evidence" value="ECO:0007669"/>
    <property type="project" value="TreeGrafter"/>
</dbReference>
<name>A0A173ZQ82_9FIRM</name>
<evidence type="ECO:0000259" key="3">
    <source>
        <dbReference type="Pfam" id="PF00294"/>
    </source>
</evidence>
<dbReference type="Proteomes" id="UP000095546">
    <property type="component" value="Unassembled WGS sequence"/>
</dbReference>
<dbReference type="CDD" id="cd01172">
    <property type="entry name" value="RfaE_like"/>
    <property type="match status" value="1"/>
</dbReference>
<keyword evidence="1" id="KW-0808">Transferase</keyword>
<reference evidence="4 5" key="1">
    <citation type="submission" date="2015-09" db="EMBL/GenBank/DDBJ databases">
        <authorList>
            <consortium name="Pathogen Informatics"/>
        </authorList>
    </citation>
    <scope>NUCLEOTIDE SEQUENCE [LARGE SCALE GENOMIC DNA]</scope>
    <source>
        <strain evidence="4 5">2789STDY5608828</strain>
    </source>
</reference>
<dbReference type="Pfam" id="PF00294">
    <property type="entry name" value="PfkB"/>
    <property type="match status" value="1"/>
</dbReference>
<keyword evidence="5" id="KW-1185">Reference proteome</keyword>
<organism evidence="4 5">
    <name type="scientific">Mitsuokella jalaludinii</name>
    <dbReference type="NCBI Taxonomy" id="187979"/>
    <lineage>
        <taxon>Bacteria</taxon>
        <taxon>Bacillati</taxon>
        <taxon>Bacillota</taxon>
        <taxon>Negativicutes</taxon>
        <taxon>Selenomonadales</taxon>
        <taxon>Selenomonadaceae</taxon>
        <taxon>Mitsuokella</taxon>
    </lineage>
</organism>
<evidence type="ECO:0000313" key="4">
    <source>
        <dbReference type="EMBL" id="CUN78391.1"/>
    </source>
</evidence>